<feature type="coiled-coil region" evidence="1">
    <location>
        <begin position="189"/>
        <end position="220"/>
    </location>
</feature>
<keyword evidence="3" id="KW-1185">Reference proteome</keyword>
<protein>
    <submittedName>
        <fullName evidence="2">Uncharacterized protein</fullName>
    </submittedName>
</protein>
<sequence>MQNSFSYENNQQCDFQVNYDYYPQQPRDSYDYQQQIVTPTSAPDTSGLTLRQFNDLYPRSSFLGYEQQPYSECPPQQPYVPNSFQQQYVPPQQVEATNGPSYREVMILMGEVIEKLESMDERLRVDQRCRNIEQEWYENKQILSDMLRDASKNNFIELLVTVNTTPQPHQRFPENPDFNALRHEIKDVLLKLAIRAEQMSEDLSQLMNDAVRKYEEAEIEKPKNITCKLNVEIEKPKNTLNVTSNDKKVALRRRCGNRKTGKELAKKNSKGLGKYILDQHKEGFSKALCQASYLFNFPVDNGRFDIDKDLHS</sequence>
<accession>A0A4D6MJK4</accession>
<gene>
    <name evidence="2" type="ORF">DEO72_LG7g1464</name>
</gene>
<proteinExistence type="predicted"/>
<name>A0A4D6MJK4_VIGUN</name>
<evidence type="ECO:0000313" key="3">
    <source>
        <dbReference type="Proteomes" id="UP000501690"/>
    </source>
</evidence>
<organism evidence="2 3">
    <name type="scientific">Vigna unguiculata</name>
    <name type="common">Cowpea</name>
    <dbReference type="NCBI Taxonomy" id="3917"/>
    <lineage>
        <taxon>Eukaryota</taxon>
        <taxon>Viridiplantae</taxon>
        <taxon>Streptophyta</taxon>
        <taxon>Embryophyta</taxon>
        <taxon>Tracheophyta</taxon>
        <taxon>Spermatophyta</taxon>
        <taxon>Magnoliopsida</taxon>
        <taxon>eudicotyledons</taxon>
        <taxon>Gunneridae</taxon>
        <taxon>Pentapetalae</taxon>
        <taxon>rosids</taxon>
        <taxon>fabids</taxon>
        <taxon>Fabales</taxon>
        <taxon>Fabaceae</taxon>
        <taxon>Papilionoideae</taxon>
        <taxon>50 kb inversion clade</taxon>
        <taxon>NPAAA clade</taxon>
        <taxon>indigoferoid/millettioid clade</taxon>
        <taxon>Phaseoleae</taxon>
        <taxon>Vigna</taxon>
    </lineage>
</organism>
<dbReference type="Proteomes" id="UP000501690">
    <property type="component" value="Linkage Group LG7"/>
</dbReference>
<evidence type="ECO:0000256" key="1">
    <source>
        <dbReference type="SAM" id="Coils"/>
    </source>
</evidence>
<reference evidence="2 3" key="1">
    <citation type="submission" date="2019-04" db="EMBL/GenBank/DDBJ databases">
        <title>An improved genome assembly and genetic linkage map for asparagus bean, Vigna unguiculata ssp. sesquipedialis.</title>
        <authorList>
            <person name="Xia Q."/>
            <person name="Zhang R."/>
            <person name="Dong Y."/>
        </authorList>
    </citation>
    <scope>NUCLEOTIDE SEQUENCE [LARGE SCALE GENOMIC DNA]</scope>
    <source>
        <tissue evidence="2">Leaf</tissue>
    </source>
</reference>
<evidence type="ECO:0000313" key="2">
    <source>
        <dbReference type="EMBL" id="QCE00177.1"/>
    </source>
</evidence>
<keyword evidence="1" id="KW-0175">Coiled coil</keyword>
<dbReference type="AlphaFoldDB" id="A0A4D6MJK4"/>
<dbReference type="EMBL" id="CP039351">
    <property type="protein sequence ID" value="QCE00177.1"/>
    <property type="molecule type" value="Genomic_DNA"/>
</dbReference>